<organism evidence="10 11">
    <name type="scientific">Phainopepla nitens</name>
    <name type="common">Phainopepla</name>
    <dbReference type="NCBI Taxonomy" id="161653"/>
    <lineage>
        <taxon>Eukaryota</taxon>
        <taxon>Metazoa</taxon>
        <taxon>Chordata</taxon>
        <taxon>Craniata</taxon>
        <taxon>Vertebrata</taxon>
        <taxon>Euteleostomi</taxon>
        <taxon>Archelosauria</taxon>
        <taxon>Archosauria</taxon>
        <taxon>Dinosauria</taxon>
        <taxon>Saurischia</taxon>
        <taxon>Theropoda</taxon>
        <taxon>Coelurosauria</taxon>
        <taxon>Aves</taxon>
        <taxon>Neognathae</taxon>
        <taxon>Neoaves</taxon>
        <taxon>Telluraves</taxon>
        <taxon>Australaves</taxon>
        <taxon>Passeriformes</taxon>
        <taxon>Bombycillidae</taxon>
        <taxon>Phainopepla</taxon>
    </lineage>
</organism>
<feature type="compositionally biased region" description="Basic residues" evidence="8">
    <location>
        <begin position="461"/>
        <end position="513"/>
    </location>
</feature>
<keyword evidence="11" id="KW-1185">Reference proteome</keyword>
<evidence type="ECO:0000256" key="8">
    <source>
        <dbReference type="SAM" id="MobiDB-lite"/>
    </source>
</evidence>
<name>A0A7L1U658_PHANI</name>
<dbReference type="FunFam" id="1.10.10.10:FF:000276">
    <property type="entry name" value="heterochromatin protein 1-binding protein 3 isoform X1"/>
    <property type="match status" value="1"/>
</dbReference>
<evidence type="ECO:0000313" key="10">
    <source>
        <dbReference type="EMBL" id="NXO68407.1"/>
    </source>
</evidence>
<dbReference type="PROSITE" id="PS51504">
    <property type="entry name" value="H15"/>
    <property type="match status" value="3"/>
</dbReference>
<feature type="non-terminal residue" evidence="10">
    <location>
        <position position="557"/>
    </location>
</feature>
<dbReference type="GO" id="GO:0070828">
    <property type="term" value="P:heterochromatin organization"/>
    <property type="evidence" value="ECO:0007669"/>
    <property type="project" value="TreeGrafter"/>
</dbReference>
<feature type="compositionally biased region" description="Low complexity" evidence="8">
    <location>
        <begin position="514"/>
        <end position="534"/>
    </location>
</feature>
<dbReference type="Gene3D" id="1.10.10.10">
    <property type="entry name" value="Winged helix-like DNA-binding domain superfamily/Winged helix DNA-binding domain"/>
    <property type="match status" value="3"/>
</dbReference>
<dbReference type="InterPro" id="IPR036390">
    <property type="entry name" value="WH_DNA-bd_sf"/>
</dbReference>
<feature type="compositionally biased region" description="Basic residues" evidence="8">
    <location>
        <begin position="547"/>
        <end position="557"/>
    </location>
</feature>
<evidence type="ECO:0000256" key="1">
    <source>
        <dbReference type="ARBA" id="ARBA00004123"/>
    </source>
</evidence>
<evidence type="ECO:0000256" key="6">
    <source>
        <dbReference type="ARBA" id="ARBA00023125"/>
    </source>
</evidence>
<dbReference type="Pfam" id="PF00538">
    <property type="entry name" value="Linker_histone"/>
    <property type="match status" value="3"/>
</dbReference>
<keyword evidence="6" id="KW-0238">DNA-binding</keyword>
<evidence type="ECO:0000256" key="5">
    <source>
        <dbReference type="ARBA" id="ARBA00022737"/>
    </source>
</evidence>
<dbReference type="FunFam" id="1.10.10.10:FF:000228">
    <property type="entry name" value="heterochromatin protein 1-binding protein 3 isoform X1"/>
    <property type="match status" value="1"/>
</dbReference>
<evidence type="ECO:0000256" key="3">
    <source>
        <dbReference type="ARBA" id="ARBA00019297"/>
    </source>
</evidence>
<dbReference type="InterPro" id="IPR036388">
    <property type="entry name" value="WH-like_DNA-bd_sf"/>
</dbReference>
<dbReference type="PANTHER" id="PTHR15832:SF1">
    <property type="entry name" value="HETEROCHROMATIN PROTEIN 1-BINDING PROTEIN 3"/>
    <property type="match status" value="1"/>
</dbReference>
<reference evidence="10 11" key="1">
    <citation type="submission" date="2019-09" db="EMBL/GenBank/DDBJ databases">
        <title>Bird 10,000 Genomes (B10K) Project - Family phase.</title>
        <authorList>
            <person name="Zhang G."/>
        </authorList>
    </citation>
    <scope>NUCLEOTIDE SEQUENCE [LARGE SCALE GENOMIC DNA]</scope>
    <source>
        <strain evidence="10">B10K-DU-002-32</strain>
        <tissue evidence="10">Muscle</tissue>
    </source>
</reference>
<dbReference type="SUPFAM" id="SSF46785">
    <property type="entry name" value="Winged helix' DNA-binding domain"/>
    <property type="match status" value="3"/>
</dbReference>
<feature type="region of interest" description="Disordered" evidence="8">
    <location>
        <begin position="420"/>
        <end position="557"/>
    </location>
</feature>
<dbReference type="AlphaFoldDB" id="A0A7L1U658"/>
<evidence type="ECO:0000256" key="7">
    <source>
        <dbReference type="ARBA" id="ARBA00023242"/>
    </source>
</evidence>
<feature type="region of interest" description="Disordered" evidence="8">
    <location>
        <begin position="1"/>
        <end position="131"/>
    </location>
</feature>
<feature type="domain" description="H15" evidence="9">
    <location>
        <begin position="255"/>
        <end position="330"/>
    </location>
</feature>
<evidence type="ECO:0000259" key="9">
    <source>
        <dbReference type="PROSITE" id="PS51504"/>
    </source>
</evidence>
<accession>A0A7L1U658</accession>
<dbReference type="CDD" id="cd00073">
    <property type="entry name" value="H15"/>
    <property type="match status" value="1"/>
</dbReference>
<feature type="compositionally biased region" description="Acidic residues" evidence="8">
    <location>
        <begin position="428"/>
        <end position="457"/>
    </location>
</feature>
<feature type="compositionally biased region" description="Basic and acidic residues" evidence="8">
    <location>
        <begin position="52"/>
        <end position="68"/>
    </location>
</feature>
<gene>
    <name evidence="10" type="primary">Hp1bp3</name>
    <name evidence="10" type="ORF">PHANIT_R07067</name>
</gene>
<dbReference type="GO" id="GO:0006334">
    <property type="term" value="P:nucleosome assembly"/>
    <property type="evidence" value="ECO:0007669"/>
    <property type="project" value="InterPro"/>
</dbReference>
<dbReference type="InterPro" id="IPR005818">
    <property type="entry name" value="Histone_H1/H5_H15"/>
</dbReference>
<dbReference type="SMART" id="SM00526">
    <property type="entry name" value="H15"/>
    <property type="match status" value="3"/>
</dbReference>
<dbReference type="GO" id="GO:0000786">
    <property type="term" value="C:nucleosome"/>
    <property type="evidence" value="ECO:0007669"/>
    <property type="project" value="InterPro"/>
</dbReference>
<feature type="compositionally biased region" description="Basic and acidic residues" evidence="8">
    <location>
        <begin position="95"/>
        <end position="127"/>
    </location>
</feature>
<dbReference type="GO" id="GO:0005634">
    <property type="term" value="C:nucleus"/>
    <property type="evidence" value="ECO:0007669"/>
    <property type="project" value="UniProtKB-SubCell"/>
</dbReference>
<keyword evidence="5" id="KW-0677">Repeat</keyword>
<feature type="non-terminal residue" evidence="10">
    <location>
        <position position="1"/>
    </location>
</feature>
<dbReference type="EMBL" id="VXBQ01009478">
    <property type="protein sequence ID" value="NXO68407.1"/>
    <property type="molecule type" value="Genomic_DNA"/>
</dbReference>
<evidence type="ECO:0000256" key="2">
    <source>
        <dbReference type="ARBA" id="ARBA00004286"/>
    </source>
</evidence>
<comment type="caution">
    <text evidence="10">The sequence shown here is derived from an EMBL/GenBank/DDBJ whole genome shotgun (WGS) entry which is preliminary data.</text>
</comment>
<feature type="domain" description="H15" evidence="9">
    <location>
        <begin position="157"/>
        <end position="232"/>
    </location>
</feature>
<keyword evidence="4" id="KW-0158">Chromosome</keyword>
<sequence>MSTDLSEAEPVHHKALPLLTGAQLIPTDKLSEKVEDDTMPIRRSVNASSRETPPKSKPAEGEELKADAEVTSEESASVGEEQETEALPAASSEAEQPKEPENEGKEETKSSEETKKEEKDQSKEKEKKVKKTIPAWATLSASQLARAQKQTQMAATSRPKMDAILTEAIKACFQKSGASVVAIRKYIIHKYPSLELERRGYLLKQALKRELERGIIRQVKGKGASGSFVVVSNAGKTVPKARDRKKSTSAQSTEQQVKLEDVLPLAFTRLCEPKEASYSLIKKYVSQYYPKLKVDIRPQLLKNALQRAVEKGQLEQITGKGASGTFQLKKSGEKPLLGGTLMEDAILSAIAAMNEPKTCSTTALKKYILENYPGTNSNFQVHLLKRTLQKCEKNGWMEQISGKGFSGTFQLCFPYYPSPDVLYPEKQQDEDSEESDEEEEEESEEEESEEEESEEEEPPPKKRMQKRPPPKSRSRAPPMKRRESKPKPRKTPTARRGKAKPPPKVKTPAKKAKPAAPAIKKASGGSSSKKPAASGRKEVKPSAKGKSTMRKSLRAKK</sequence>
<dbReference type="PANTHER" id="PTHR15832">
    <property type="entry name" value="SHC (SRC HOMOLOGY DOMAIN C-TERMINAL) ADAPTOR HOMOLOG"/>
    <property type="match status" value="1"/>
</dbReference>
<keyword evidence="7" id="KW-0539">Nucleus</keyword>
<comment type="subcellular location">
    <subcellularLocation>
        <location evidence="2">Chromosome</location>
    </subcellularLocation>
    <subcellularLocation>
        <location evidence="1">Nucleus</location>
    </subcellularLocation>
</comment>
<feature type="domain" description="H15" evidence="9">
    <location>
        <begin position="338"/>
        <end position="413"/>
    </location>
</feature>
<dbReference type="Proteomes" id="UP000579685">
    <property type="component" value="Unassembled WGS sequence"/>
</dbReference>
<dbReference type="GO" id="GO:0031491">
    <property type="term" value="F:nucleosome binding"/>
    <property type="evidence" value="ECO:0007669"/>
    <property type="project" value="TreeGrafter"/>
</dbReference>
<evidence type="ECO:0000256" key="4">
    <source>
        <dbReference type="ARBA" id="ARBA00022454"/>
    </source>
</evidence>
<proteinExistence type="predicted"/>
<protein>
    <recommendedName>
        <fullName evidence="3">Heterochromatin protein 1-binding protein 3</fullName>
    </recommendedName>
</protein>
<dbReference type="GO" id="GO:0003677">
    <property type="term" value="F:DNA binding"/>
    <property type="evidence" value="ECO:0007669"/>
    <property type="project" value="UniProtKB-KW"/>
</dbReference>
<evidence type="ECO:0000313" key="11">
    <source>
        <dbReference type="Proteomes" id="UP000579685"/>
    </source>
</evidence>